<keyword evidence="12" id="KW-1185">Reference proteome</keyword>
<protein>
    <recommendedName>
        <fullName evidence="2 9">Tryptophan--tRNA ligase</fullName>
        <ecNumber evidence="2 9">6.1.1.2</ecNumber>
    </recommendedName>
</protein>
<dbReference type="InterPro" id="IPR050203">
    <property type="entry name" value="Trp-tRNA_synthetase"/>
</dbReference>
<dbReference type="GO" id="GO:0004830">
    <property type="term" value="F:tryptophan-tRNA ligase activity"/>
    <property type="evidence" value="ECO:0007669"/>
    <property type="project" value="UniProtKB-UniRule"/>
</dbReference>
<dbReference type="NCBIfam" id="TIGR00233">
    <property type="entry name" value="trpS"/>
    <property type="match status" value="1"/>
</dbReference>
<proteinExistence type="inferred from homology"/>
<dbReference type="Gene3D" id="3.40.50.620">
    <property type="entry name" value="HUPs"/>
    <property type="match status" value="1"/>
</dbReference>
<dbReference type="Proteomes" id="UP000292927">
    <property type="component" value="Unassembled WGS sequence"/>
</dbReference>
<dbReference type="PRINTS" id="PR01039">
    <property type="entry name" value="TRNASYNTHTRP"/>
</dbReference>
<keyword evidence="3 10" id="KW-0436">Ligase</keyword>
<evidence type="ECO:0000313" key="11">
    <source>
        <dbReference type="EMBL" id="RZS92035.1"/>
    </source>
</evidence>
<comment type="caution">
    <text evidence="11">The sequence shown here is derived from an EMBL/GenBank/DDBJ whole genome shotgun (WGS) entry which is preliminary data.</text>
</comment>
<dbReference type="SUPFAM" id="SSF52374">
    <property type="entry name" value="Nucleotidylyl transferase"/>
    <property type="match status" value="1"/>
</dbReference>
<name>A0A4Q7NXM4_9FIRM</name>
<reference evidence="11 12" key="1">
    <citation type="submission" date="2019-02" db="EMBL/GenBank/DDBJ databases">
        <title>Genomic Encyclopedia of Type Strains, Phase IV (KMG-IV): sequencing the most valuable type-strain genomes for metagenomic binning, comparative biology and taxonomic classification.</title>
        <authorList>
            <person name="Goeker M."/>
        </authorList>
    </citation>
    <scope>NUCLEOTIDE SEQUENCE [LARGE SCALE GENOMIC DNA]</scope>
    <source>
        <strain evidence="11 12">DSM 29486</strain>
    </source>
</reference>
<evidence type="ECO:0000313" key="12">
    <source>
        <dbReference type="Proteomes" id="UP000292927"/>
    </source>
</evidence>
<evidence type="ECO:0000256" key="3">
    <source>
        <dbReference type="ARBA" id="ARBA00022598"/>
    </source>
</evidence>
<dbReference type="EMBL" id="SGXF01000010">
    <property type="protein sequence ID" value="RZS92035.1"/>
    <property type="molecule type" value="Genomic_DNA"/>
</dbReference>
<dbReference type="PROSITE" id="PS00178">
    <property type="entry name" value="AA_TRNA_LIGASE_I"/>
    <property type="match status" value="1"/>
</dbReference>
<dbReference type="EC" id="6.1.1.2" evidence="2 9"/>
<dbReference type="RefSeq" id="WP_130436383.1">
    <property type="nucleotide sequence ID" value="NZ_SGXF01000010.1"/>
</dbReference>
<dbReference type="InterPro" id="IPR001412">
    <property type="entry name" value="aa-tRNA-synth_I_CS"/>
</dbReference>
<dbReference type="Gene3D" id="1.10.240.10">
    <property type="entry name" value="Tyrosyl-Transfer RNA Synthetase"/>
    <property type="match status" value="1"/>
</dbReference>
<evidence type="ECO:0000256" key="8">
    <source>
        <dbReference type="ARBA" id="ARBA00049929"/>
    </source>
</evidence>
<sequence length="360" mass="40899">MGKIILTGDRPTGRLHIGHYAGSLKRRVELQNSGEYEKTYIMIADAQALTDNADNPEKVRQNIIEVALDYLACGLDPEKSTLFIQSQISELCELTFYYMDLVTVSRLQRNPTVKAEIQMRNFETSIPVGFFTYPISQAADITAFKATTVPVGEDQLPMIEQTREIVRKFNTVYDEVLVEPDALLPENQACMRLPGTDGKAKMSKSIGNCIYLSDSADEVRKKVMGMYTDPLHLQVSDPGHLEGNTVFIYLDAFCRQEHFERYLPEYAGLDELKAHYQRGGLGDVKVKKFLNNVLQEELEPVRSRRKEYEKDIPAIYDILKKGSGEAREVAAQTLSDVKRAMKINYFDDADLIQAQVEKYR</sequence>
<keyword evidence="4 10" id="KW-0547">Nucleotide-binding</keyword>
<dbReference type="CDD" id="cd00806">
    <property type="entry name" value="TrpRS_core"/>
    <property type="match status" value="1"/>
</dbReference>
<dbReference type="InterPro" id="IPR002306">
    <property type="entry name" value="Trp-tRNA-ligase"/>
</dbReference>
<evidence type="ECO:0000256" key="5">
    <source>
        <dbReference type="ARBA" id="ARBA00022840"/>
    </source>
</evidence>
<comment type="similarity">
    <text evidence="1 10">Belongs to the class-I aminoacyl-tRNA synthetase family.</text>
</comment>
<dbReference type="InterPro" id="IPR002305">
    <property type="entry name" value="aa-tRNA-synth_Ic"/>
</dbReference>
<accession>A0A4Q7NXM4</accession>
<keyword evidence="6 10" id="KW-0648">Protein biosynthesis</keyword>
<dbReference type="PANTHER" id="PTHR43766:SF1">
    <property type="entry name" value="TRYPTOPHAN--TRNA LIGASE, MITOCHONDRIAL"/>
    <property type="match status" value="1"/>
</dbReference>
<comment type="catalytic activity">
    <reaction evidence="8">
        <text>tRNA(Trp) + L-tryptophan + ATP = L-tryptophyl-tRNA(Trp) + AMP + diphosphate + H(+)</text>
        <dbReference type="Rhea" id="RHEA:24080"/>
        <dbReference type="Rhea" id="RHEA-COMP:9671"/>
        <dbReference type="Rhea" id="RHEA-COMP:9705"/>
        <dbReference type="ChEBI" id="CHEBI:15378"/>
        <dbReference type="ChEBI" id="CHEBI:30616"/>
        <dbReference type="ChEBI" id="CHEBI:33019"/>
        <dbReference type="ChEBI" id="CHEBI:57912"/>
        <dbReference type="ChEBI" id="CHEBI:78442"/>
        <dbReference type="ChEBI" id="CHEBI:78535"/>
        <dbReference type="ChEBI" id="CHEBI:456215"/>
        <dbReference type="EC" id="6.1.1.2"/>
    </reaction>
</comment>
<evidence type="ECO:0000256" key="10">
    <source>
        <dbReference type="RuleBase" id="RU363036"/>
    </source>
</evidence>
<dbReference type="GO" id="GO:0005524">
    <property type="term" value="F:ATP binding"/>
    <property type="evidence" value="ECO:0007669"/>
    <property type="project" value="UniProtKB-KW"/>
</dbReference>
<dbReference type="FunFam" id="1.10.240.10:FF:000005">
    <property type="entry name" value="Tryptophan--tRNA ligase"/>
    <property type="match status" value="1"/>
</dbReference>
<organism evidence="11 12">
    <name type="scientific">Cuneatibacter caecimuris</name>
    <dbReference type="NCBI Taxonomy" id="1796618"/>
    <lineage>
        <taxon>Bacteria</taxon>
        <taxon>Bacillati</taxon>
        <taxon>Bacillota</taxon>
        <taxon>Clostridia</taxon>
        <taxon>Lachnospirales</taxon>
        <taxon>Lachnospiraceae</taxon>
        <taxon>Cuneatibacter</taxon>
    </lineage>
</organism>
<keyword evidence="7 10" id="KW-0030">Aminoacyl-tRNA synthetase</keyword>
<keyword evidence="5 10" id="KW-0067">ATP-binding</keyword>
<dbReference type="AlphaFoldDB" id="A0A4Q7NXM4"/>
<evidence type="ECO:0000256" key="7">
    <source>
        <dbReference type="ARBA" id="ARBA00023146"/>
    </source>
</evidence>
<gene>
    <name evidence="11" type="ORF">EV209_3153</name>
</gene>
<dbReference type="PANTHER" id="PTHR43766">
    <property type="entry name" value="TRYPTOPHAN--TRNA LIGASE, MITOCHONDRIAL"/>
    <property type="match status" value="1"/>
</dbReference>
<evidence type="ECO:0000256" key="1">
    <source>
        <dbReference type="ARBA" id="ARBA00005594"/>
    </source>
</evidence>
<evidence type="ECO:0000256" key="2">
    <source>
        <dbReference type="ARBA" id="ARBA00013161"/>
    </source>
</evidence>
<evidence type="ECO:0000256" key="9">
    <source>
        <dbReference type="NCBIfam" id="TIGR00233"/>
    </source>
</evidence>
<evidence type="ECO:0000256" key="4">
    <source>
        <dbReference type="ARBA" id="ARBA00022741"/>
    </source>
</evidence>
<dbReference type="Pfam" id="PF00579">
    <property type="entry name" value="tRNA-synt_1b"/>
    <property type="match status" value="1"/>
</dbReference>
<dbReference type="GO" id="GO:0006436">
    <property type="term" value="P:tryptophanyl-tRNA aminoacylation"/>
    <property type="evidence" value="ECO:0007669"/>
    <property type="project" value="UniProtKB-UniRule"/>
</dbReference>
<dbReference type="InterPro" id="IPR014729">
    <property type="entry name" value="Rossmann-like_a/b/a_fold"/>
</dbReference>
<dbReference type="OrthoDB" id="9801042at2"/>
<dbReference type="GO" id="GO:0005737">
    <property type="term" value="C:cytoplasm"/>
    <property type="evidence" value="ECO:0007669"/>
    <property type="project" value="UniProtKB-UniRule"/>
</dbReference>
<evidence type="ECO:0000256" key="6">
    <source>
        <dbReference type="ARBA" id="ARBA00022917"/>
    </source>
</evidence>
<dbReference type="FunFam" id="3.40.50.620:FF:000094">
    <property type="entry name" value="Tryptophan--tRNA ligase"/>
    <property type="match status" value="1"/>
</dbReference>